<protein>
    <submittedName>
        <fullName evidence="3">Isochorismatase family protein</fullName>
    </submittedName>
</protein>
<accession>A0ABU2M9T8</accession>
<evidence type="ECO:0000256" key="1">
    <source>
        <dbReference type="ARBA" id="ARBA00022801"/>
    </source>
</evidence>
<evidence type="ECO:0000259" key="2">
    <source>
        <dbReference type="Pfam" id="PF00857"/>
    </source>
</evidence>
<dbReference type="Pfam" id="PF00857">
    <property type="entry name" value="Isochorismatase"/>
    <property type="match status" value="1"/>
</dbReference>
<evidence type="ECO:0000313" key="3">
    <source>
        <dbReference type="EMBL" id="MDT0329433.1"/>
    </source>
</evidence>
<dbReference type="PIRSF" id="PIRSF001111">
    <property type="entry name" value="Isochorismatase"/>
    <property type="match status" value="1"/>
</dbReference>
<dbReference type="InterPro" id="IPR000868">
    <property type="entry name" value="Isochorismatase-like_dom"/>
</dbReference>
<proteinExistence type="predicted"/>
<gene>
    <name evidence="3" type="ORF">RM479_13520</name>
</gene>
<sequence length="214" mass="23906">MSLPLIPAYPMPTESDLPENRMEWAVDPDRCVLLVHDMQRYFVNALPPEREPTTDLLVNIALLRETCVQAGVPRVFTAQPGAQEPRDRGLLRDLWGEGLRDDPEHTDIVAPFDPRAGDLRVTKWRYSAFARTDLEARIRALGRDQLIVCGVYAHIGVLMTACDAFMRDVETFVVADAVADFSAADHTMALSYAARRCASVVTTKRVLAALPDRE</sequence>
<name>A0ABU2M9T8_9ACTN</name>
<dbReference type="PRINTS" id="PR01398">
    <property type="entry name" value="ISCHRISMTASE"/>
</dbReference>
<dbReference type="Gene3D" id="3.40.50.850">
    <property type="entry name" value="Isochorismatase-like"/>
    <property type="match status" value="1"/>
</dbReference>
<dbReference type="Proteomes" id="UP001183390">
    <property type="component" value="Unassembled WGS sequence"/>
</dbReference>
<keyword evidence="1" id="KW-0378">Hydrolase</keyword>
<organism evidence="3 4">
    <name type="scientific">Nocardiopsis lambiniae</name>
    <dbReference type="NCBI Taxonomy" id="3075539"/>
    <lineage>
        <taxon>Bacteria</taxon>
        <taxon>Bacillati</taxon>
        <taxon>Actinomycetota</taxon>
        <taxon>Actinomycetes</taxon>
        <taxon>Streptosporangiales</taxon>
        <taxon>Nocardiopsidaceae</taxon>
        <taxon>Nocardiopsis</taxon>
    </lineage>
</organism>
<comment type="caution">
    <text evidence="3">The sequence shown here is derived from an EMBL/GenBank/DDBJ whole genome shotgun (WGS) entry which is preliminary data.</text>
</comment>
<keyword evidence="4" id="KW-1185">Reference proteome</keyword>
<dbReference type="InterPro" id="IPR036380">
    <property type="entry name" value="Isochorismatase-like_sf"/>
</dbReference>
<dbReference type="PANTHER" id="PTHR43540:SF3">
    <property type="entry name" value="ENTEROBACTIN SYNTHASE COMPONENT B"/>
    <property type="match status" value="1"/>
</dbReference>
<dbReference type="InterPro" id="IPR016291">
    <property type="entry name" value="Isochorismatase"/>
</dbReference>
<dbReference type="SUPFAM" id="SSF52499">
    <property type="entry name" value="Isochorismatase-like hydrolases"/>
    <property type="match status" value="1"/>
</dbReference>
<feature type="domain" description="Isochorismatase-like" evidence="2">
    <location>
        <begin position="32"/>
        <end position="204"/>
    </location>
</feature>
<dbReference type="PANTHER" id="PTHR43540">
    <property type="entry name" value="PEROXYUREIDOACRYLATE/UREIDOACRYLATE AMIDOHYDROLASE-RELATED"/>
    <property type="match status" value="1"/>
</dbReference>
<dbReference type="EMBL" id="JAVREP010000007">
    <property type="protein sequence ID" value="MDT0329433.1"/>
    <property type="molecule type" value="Genomic_DNA"/>
</dbReference>
<reference evidence="4" key="1">
    <citation type="submission" date="2023-07" db="EMBL/GenBank/DDBJ databases">
        <title>30 novel species of actinomycetes from the DSMZ collection.</title>
        <authorList>
            <person name="Nouioui I."/>
        </authorList>
    </citation>
    <scope>NUCLEOTIDE SEQUENCE [LARGE SCALE GENOMIC DNA]</scope>
    <source>
        <strain evidence="4">DSM 44743</strain>
    </source>
</reference>
<dbReference type="InterPro" id="IPR050272">
    <property type="entry name" value="Isochorismatase-like_hydrls"/>
</dbReference>
<evidence type="ECO:0000313" key="4">
    <source>
        <dbReference type="Proteomes" id="UP001183390"/>
    </source>
</evidence>
<dbReference type="RefSeq" id="WP_311512072.1">
    <property type="nucleotide sequence ID" value="NZ_JAVREP010000007.1"/>
</dbReference>